<dbReference type="Gene3D" id="1.10.150.130">
    <property type="match status" value="1"/>
</dbReference>
<name>A0A177L213_9BACI</name>
<dbReference type="PROSITE" id="PS51900">
    <property type="entry name" value="CB"/>
    <property type="match status" value="1"/>
</dbReference>
<dbReference type="InterPro" id="IPR028259">
    <property type="entry name" value="AP2-like_int_N"/>
</dbReference>
<dbReference type="GO" id="GO:0015074">
    <property type="term" value="P:DNA integration"/>
    <property type="evidence" value="ECO:0007669"/>
    <property type="project" value="UniProtKB-KW"/>
</dbReference>
<keyword evidence="2" id="KW-0229">DNA integration</keyword>
<accession>A0A177L213</accession>
<protein>
    <recommendedName>
        <fullName evidence="5">Core-binding (CB) domain-containing protein</fullName>
    </recommendedName>
</protein>
<organism evidence="6 7">
    <name type="scientific">Domibacillus aminovorans</name>
    <dbReference type="NCBI Taxonomy" id="29332"/>
    <lineage>
        <taxon>Bacteria</taxon>
        <taxon>Bacillati</taxon>
        <taxon>Bacillota</taxon>
        <taxon>Bacilli</taxon>
        <taxon>Bacillales</taxon>
        <taxon>Bacillaceae</taxon>
        <taxon>Domibacillus</taxon>
    </lineage>
</organism>
<dbReference type="InterPro" id="IPR010998">
    <property type="entry name" value="Integrase_recombinase_N"/>
</dbReference>
<reference evidence="6 7" key="1">
    <citation type="submission" date="2016-01" db="EMBL/GenBank/DDBJ databases">
        <title>Investigation of taxonomic status of Bacillus aminovorans.</title>
        <authorList>
            <person name="Verma A."/>
            <person name="Pal Y."/>
            <person name="Krishnamurthi S."/>
        </authorList>
    </citation>
    <scope>NUCLEOTIDE SEQUENCE [LARGE SCALE GENOMIC DNA]</scope>
    <source>
        <strain evidence="6 7">DSM 4337</strain>
    </source>
</reference>
<dbReference type="InterPro" id="IPR004107">
    <property type="entry name" value="Integrase_SAM-like_N"/>
</dbReference>
<dbReference type="EMBL" id="LQWZ01000002">
    <property type="protein sequence ID" value="OAH59377.1"/>
    <property type="molecule type" value="Genomic_DNA"/>
</dbReference>
<dbReference type="Proteomes" id="UP000077271">
    <property type="component" value="Unassembled WGS sequence"/>
</dbReference>
<dbReference type="Pfam" id="PF14657">
    <property type="entry name" value="Arm-DNA-bind_4"/>
    <property type="match status" value="1"/>
</dbReference>
<dbReference type="AlphaFoldDB" id="A0A177L213"/>
<dbReference type="PANTHER" id="PTHR30629">
    <property type="entry name" value="PROPHAGE INTEGRASE"/>
    <property type="match status" value="1"/>
</dbReference>
<dbReference type="PANTHER" id="PTHR30629:SF2">
    <property type="entry name" value="PROPHAGE INTEGRASE INTS-RELATED"/>
    <property type="match status" value="1"/>
</dbReference>
<dbReference type="Pfam" id="PF14659">
    <property type="entry name" value="Phage_int_SAM_3"/>
    <property type="match status" value="1"/>
</dbReference>
<evidence type="ECO:0000256" key="2">
    <source>
        <dbReference type="ARBA" id="ARBA00022908"/>
    </source>
</evidence>
<comment type="similarity">
    <text evidence="1">Belongs to the 'phage' integrase family.</text>
</comment>
<comment type="caution">
    <text evidence="6">The sequence shown here is derived from an EMBL/GenBank/DDBJ whole genome shotgun (WGS) entry which is preliminary data.</text>
</comment>
<proteinExistence type="inferred from homology"/>
<evidence type="ECO:0000256" key="4">
    <source>
        <dbReference type="PROSITE-ProRule" id="PRU01248"/>
    </source>
</evidence>
<keyword evidence="3 4" id="KW-0238">DNA-binding</keyword>
<dbReference type="InterPro" id="IPR050808">
    <property type="entry name" value="Phage_Integrase"/>
</dbReference>
<evidence type="ECO:0000313" key="7">
    <source>
        <dbReference type="Proteomes" id="UP000077271"/>
    </source>
</evidence>
<feature type="domain" description="Core-binding (CB)" evidence="5">
    <location>
        <begin position="53"/>
        <end position="135"/>
    </location>
</feature>
<dbReference type="InterPro" id="IPR044068">
    <property type="entry name" value="CB"/>
</dbReference>
<gene>
    <name evidence="6" type="ORF">AWH48_14635</name>
</gene>
<dbReference type="InterPro" id="IPR011010">
    <property type="entry name" value="DNA_brk_join_enz"/>
</dbReference>
<dbReference type="GO" id="GO:0003677">
    <property type="term" value="F:DNA binding"/>
    <property type="evidence" value="ECO:0007669"/>
    <property type="project" value="UniProtKB-UniRule"/>
</dbReference>
<dbReference type="SUPFAM" id="SSF56349">
    <property type="entry name" value="DNA breaking-rejoining enzymes"/>
    <property type="match status" value="1"/>
</dbReference>
<dbReference type="RefSeq" id="WP_051080825.1">
    <property type="nucleotide sequence ID" value="NZ_LQWZ01000002.1"/>
</dbReference>
<sequence length="215" mass="24632">MGSVKKDGSCWYYVTELGTDPVTGTRKRKKQRGFKTKREAEVLKGTYFEPSYILFNDHLADWFKTKKNSINIQTAKTYESYLKNRILPKLGHFKLAHLTPKLLQGYVNDLIEDGLANSTIKKACNIIKTSLDFTVDMELLPSNPVKKIQLPQAKKAEITVCEINDVQTFLETAAHHRWYIAFHLAITTGMRRGEILVFAGKILIWKKESCMYGKP</sequence>
<evidence type="ECO:0000256" key="3">
    <source>
        <dbReference type="ARBA" id="ARBA00023125"/>
    </source>
</evidence>
<evidence type="ECO:0000259" key="5">
    <source>
        <dbReference type="PROSITE" id="PS51900"/>
    </source>
</evidence>
<evidence type="ECO:0000313" key="6">
    <source>
        <dbReference type="EMBL" id="OAH59377.1"/>
    </source>
</evidence>
<evidence type="ECO:0000256" key="1">
    <source>
        <dbReference type="ARBA" id="ARBA00008857"/>
    </source>
</evidence>
<dbReference type="OrthoDB" id="9803188at2"/>